<name>A0A1G4UQA2_9HYPH</name>
<dbReference type="STRING" id="177413.SAMN05660859_0130"/>
<evidence type="ECO:0000313" key="1">
    <source>
        <dbReference type="EMBL" id="SCW95838.1"/>
    </source>
</evidence>
<reference evidence="2" key="1">
    <citation type="submission" date="2016-10" db="EMBL/GenBank/DDBJ databases">
        <authorList>
            <person name="Varghese N."/>
            <person name="Submissions S."/>
        </authorList>
    </citation>
    <scope>NUCLEOTIDE SEQUENCE [LARGE SCALE GENOMIC DNA]</scope>
    <source>
        <strain evidence="2">CGMCC 1.1761</strain>
    </source>
</reference>
<evidence type="ECO:0000313" key="2">
    <source>
        <dbReference type="Proteomes" id="UP000198889"/>
    </source>
</evidence>
<keyword evidence="2" id="KW-1185">Reference proteome</keyword>
<organism evidence="1 2">
    <name type="scientific">Ancylobacter rudongensis</name>
    <dbReference type="NCBI Taxonomy" id="177413"/>
    <lineage>
        <taxon>Bacteria</taxon>
        <taxon>Pseudomonadati</taxon>
        <taxon>Pseudomonadota</taxon>
        <taxon>Alphaproteobacteria</taxon>
        <taxon>Hyphomicrobiales</taxon>
        <taxon>Xanthobacteraceae</taxon>
        <taxon>Ancylobacter</taxon>
    </lineage>
</organism>
<dbReference type="EMBL" id="FMTP01000010">
    <property type="protein sequence ID" value="SCW95838.1"/>
    <property type="molecule type" value="Genomic_DNA"/>
</dbReference>
<proteinExistence type="predicted"/>
<dbReference type="AlphaFoldDB" id="A0A1G4UQA2"/>
<protein>
    <submittedName>
        <fullName evidence="1">Uncharacterized protein</fullName>
    </submittedName>
</protein>
<dbReference type="Proteomes" id="UP000198889">
    <property type="component" value="Unassembled WGS sequence"/>
</dbReference>
<dbReference type="RefSeq" id="WP_091444282.1">
    <property type="nucleotide sequence ID" value="NZ_FMTP01000010.1"/>
</dbReference>
<accession>A0A1G4UQA2</accession>
<gene>
    <name evidence="1" type="ORF">SAMN05660859_0130</name>
</gene>
<sequence length="91" mass="9736">MSGNPNWLEGLSHTPHPDTWSYDKAGGNIVCPSAKGGTRPLIDMRGWGYLTGHGHGALGLTLKEGRKEQDVLAEFLLQACRAAAAKPEVKP</sequence>